<evidence type="ECO:0000313" key="1">
    <source>
        <dbReference type="EMBL" id="KIM41849.1"/>
    </source>
</evidence>
<accession>A0A0C3CC78</accession>
<dbReference type="Proteomes" id="UP000053424">
    <property type="component" value="Unassembled WGS sequence"/>
</dbReference>
<name>A0A0C3CC78_HEBCY</name>
<protein>
    <submittedName>
        <fullName evidence="1">Uncharacterized protein</fullName>
    </submittedName>
</protein>
<reference evidence="2" key="2">
    <citation type="submission" date="2015-01" db="EMBL/GenBank/DDBJ databases">
        <title>Evolutionary Origins and Diversification of the Mycorrhizal Mutualists.</title>
        <authorList>
            <consortium name="DOE Joint Genome Institute"/>
            <consortium name="Mycorrhizal Genomics Consortium"/>
            <person name="Kohler A."/>
            <person name="Kuo A."/>
            <person name="Nagy L.G."/>
            <person name="Floudas D."/>
            <person name="Copeland A."/>
            <person name="Barry K.W."/>
            <person name="Cichocki N."/>
            <person name="Veneault-Fourrey C."/>
            <person name="LaButti K."/>
            <person name="Lindquist E.A."/>
            <person name="Lipzen A."/>
            <person name="Lundell T."/>
            <person name="Morin E."/>
            <person name="Murat C."/>
            <person name="Riley R."/>
            <person name="Ohm R."/>
            <person name="Sun H."/>
            <person name="Tunlid A."/>
            <person name="Henrissat B."/>
            <person name="Grigoriev I.V."/>
            <person name="Hibbett D.S."/>
            <person name="Martin F."/>
        </authorList>
    </citation>
    <scope>NUCLEOTIDE SEQUENCE [LARGE SCALE GENOMIC DNA]</scope>
    <source>
        <strain evidence="2">h7</strain>
    </source>
</reference>
<dbReference type="HOGENOM" id="CLU_1722594_0_0_1"/>
<proteinExistence type="predicted"/>
<dbReference type="EMBL" id="KN831779">
    <property type="protein sequence ID" value="KIM41849.1"/>
    <property type="molecule type" value="Genomic_DNA"/>
</dbReference>
<reference evidence="1 2" key="1">
    <citation type="submission" date="2014-04" db="EMBL/GenBank/DDBJ databases">
        <authorList>
            <consortium name="DOE Joint Genome Institute"/>
            <person name="Kuo A."/>
            <person name="Gay G."/>
            <person name="Dore J."/>
            <person name="Kohler A."/>
            <person name="Nagy L.G."/>
            <person name="Floudas D."/>
            <person name="Copeland A."/>
            <person name="Barry K.W."/>
            <person name="Cichocki N."/>
            <person name="Veneault-Fourrey C."/>
            <person name="LaButti K."/>
            <person name="Lindquist E.A."/>
            <person name="Lipzen A."/>
            <person name="Lundell T."/>
            <person name="Morin E."/>
            <person name="Murat C."/>
            <person name="Sun H."/>
            <person name="Tunlid A."/>
            <person name="Henrissat B."/>
            <person name="Grigoriev I.V."/>
            <person name="Hibbett D.S."/>
            <person name="Martin F."/>
            <person name="Nordberg H.P."/>
            <person name="Cantor M.N."/>
            <person name="Hua S.X."/>
        </authorList>
    </citation>
    <scope>NUCLEOTIDE SEQUENCE [LARGE SCALE GENOMIC DNA]</scope>
    <source>
        <strain evidence="2">h7</strain>
    </source>
</reference>
<keyword evidence="2" id="KW-1185">Reference proteome</keyword>
<sequence length="152" mass="17117">MSLSASRILPVAGLLSHIIHRNLIQAILTAMTFRVENENRFQSLLINGIGSLSIPLLCAIDRKGTNFYLMLGCCKPLLTVFSPLDVPDDSSQRVLFRKTCPRCTRSVEPVPCLLVWPTLDQPIGGRQFKSHSFYRIGRVSVIDPRRDPTYFT</sequence>
<organism evidence="1 2">
    <name type="scientific">Hebeloma cylindrosporum</name>
    <dbReference type="NCBI Taxonomy" id="76867"/>
    <lineage>
        <taxon>Eukaryota</taxon>
        <taxon>Fungi</taxon>
        <taxon>Dikarya</taxon>
        <taxon>Basidiomycota</taxon>
        <taxon>Agaricomycotina</taxon>
        <taxon>Agaricomycetes</taxon>
        <taxon>Agaricomycetidae</taxon>
        <taxon>Agaricales</taxon>
        <taxon>Agaricineae</taxon>
        <taxon>Hymenogastraceae</taxon>
        <taxon>Hebeloma</taxon>
    </lineage>
</organism>
<dbReference type="AlphaFoldDB" id="A0A0C3CC78"/>
<gene>
    <name evidence="1" type="ORF">M413DRAFT_139306</name>
</gene>
<evidence type="ECO:0000313" key="2">
    <source>
        <dbReference type="Proteomes" id="UP000053424"/>
    </source>
</evidence>